<dbReference type="Proteomes" id="UP000574133">
    <property type="component" value="Unassembled WGS sequence"/>
</dbReference>
<name>A0A841TGB7_9BACL</name>
<feature type="compositionally biased region" description="Basic and acidic residues" evidence="1">
    <location>
        <begin position="29"/>
        <end position="40"/>
    </location>
</feature>
<dbReference type="AlphaFoldDB" id="A0A841TGB7"/>
<dbReference type="EMBL" id="JACJVN010000065">
    <property type="protein sequence ID" value="MBB6678979.1"/>
    <property type="molecule type" value="Genomic_DNA"/>
</dbReference>
<feature type="region of interest" description="Disordered" evidence="1">
    <location>
        <begin position="1"/>
        <end position="81"/>
    </location>
</feature>
<accession>A0A841TGB7</accession>
<evidence type="ECO:0000313" key="3">
    <source>
        <dbReference type="Proteomes" id="UP000574133"/>
    </source>
</evidence>
<gene>
    <name evidence="2" type="ORF">H4Q31_16945</name>
</gene>
<feature type="compositionally biased region" description="Basic and acidic residues" evidence="1">
    <location>
        <begin position="1"/>
        <end position="11"/>
    </location>
</feature>
<dbReference type="InterPro" id="IPR024999">
    <property type="entry name" value="DUF3905"/>
</dbReference>
<sequence length="149" mass="17082">MMSDKRSDRQRSLPPAPGHDDPSLDPYEIEFRQEYREGRGPEAPFVNDYGVVIGDHDYASPNSPLEQWTEETDPHTMSGDQWVHPFKDVGFRTRENRDLFETGIAPASGVFMHPAIQSAKPERSCYDAYGDEDEYERGYFPIPEVLDEP</sequence>
<comment type="caution">
    <text evidence="2">The sequence shown here is derived from an EMBL/GenBank/DDBJ whole genome shotgun (WGS) entry which is preliminary data.</text>
</comment>
<reference evidence="2 3" key="1">
    <citation type="submission" date="2020-08" db="EMBL/GenBank/DDBJ databases">
        <title>Cohnella phylogeny.</title>
        <authorList>
            <person name="Dunlap C."/>
        </authorList>
    </citation>
    <scope>NUCLEOTIDE SEQUENCE [LARGE SCALE GENOMIC DNA]</scope>
    <source>
        <strain evidence="2 3">DSM 103658</strain>
    </source>
</reference>
<dbReference type="Pfam" id="PF13045">
    <property type="entry name" value="DUF3905"/>
    <property type="match status" value="1"/>
</dbReference>
<keyword evidence="3" id="KW-1185">Reference proteome</keyword>
<organism evidence="2 3">
    <name type="scientific">Cohnella lubricantis</name>
    <dbReference type="NCBI Taxonomy" id="2163172"/>
    <lineage>
        <taxon>Bacteria</taxon>
        <taxon>Bacillati</taxon>
        <taxon>Bacillota</taxon>
        <taxon>Bacilli</taxon>
        <taxon>Bacillales</taxon>
        <taxon>Paenibacillaceae</taxon>
        <taxon>Cohnella</taxon>
    </lineage>
</organism>
<protein>
    <submittedName>
        <fullName evidence="2">DUF3905 domain-containing protein</fullName>
    </submittedName>
</protein>
<evidence type="ECO:0000256" key="1">
    <source>
        <dbReference type="SAM" id="MobiDB-lite"/>
    </source>
</evidence>
<evidence type="ECO:0000313" key="2">
    <source>
        <dbReference type="EMBL" id="MBB6678979.1"/>
    </source>
</evidence>
<proteinExistence type="predicted"/>